<dbReference type="InterPro" id="IPR004518">
    <property type="entry name" value="MazG-like_dom"/>
</dbReference>
<protein>
    <recommendedName>
        <fullName evidence="1">NTP pyrophosphohydrolase MazG-like domain-containing protein</fullName>
    </recommendedName>
</protein>
<gene>
    <name evidence="2" type="ORF">METZ01_LOCUS130293</name>
</gene>
<dbReference type="SUPFAM" id="SSF101386">
    <property type="entry name" value="all-alpha NTP pyrophosphatases"/>
    <property type="match status" value="1"/>
</dbReference>
<dbReference type="Gene3D" id="1.10.287.1080">
    <property type="entry name" value="MazG-like"/>
    <property type="match status" value="1"/>
</dbReference>
<dbReference type="Pfam" id="PF03819">
    <property type="entry name" value="MazG"/>
    <property type="match status" value="1"/>
</dbReference>
<dbReference type="InterPro" id="IPR011379">
    <property type="entry name" value="MazG-related_GP37"/>
</dbReference>
<sequence>MKDEVKKFLNAYGDFVTKVTSKPSLNQSSLDERMKEIDSSSEIKSARLITAALGLGSETGEFVEIVKKIFLQGKPANEDNIFHMKRELGDIMWYWVTACMALKLDPYEVIKENQDKLEARYGEKFKVDRSEHRKDGDL</sequence>
<proteinExistence type="predicted"/>
<reference evidence="2" key="1">
    <citation type="submission" date="2018-05" db="EMBL/GenBank/DDBJ databases">
        <authorList>
            <person name="Lanie J.A."/>
            <person name="Ng W.-L."/>
            <person name="Kazmierczak K.M."/>
            <person name="Andrzejewski T.M."/>
            <person name="Davidsen T.M."/>
            <person name="Wayne K.J."/>
            <person name="Tettelin H."/>
            <person name="Glass J.I."/>
            <person name="Rusch D."/>
            <person name="Podicherti R."/>
            <person name="Tsui H.-C.T."/>
            <person name="Winkler M.E."/>
        </authorList>
    </citation>
    <scope>NUCLEOTIDE SEQUENCE</scope>
</reference>
<accession>A0A381YKC8</accession>
<name>A0A381YKC8_9ZZZZ</name>
<dbReference type="EMBL" id="UINC01018435">
    <property type="protein sequence ID" value="SVA77439.1"/>
    <property type="molecule type" value="Genomic_DNA"/>
</dbReference>
<dbReference type="AlphaFoldDB" id="A0A381YKC8"/>
<evidence type="ECO:0000259" key="1">
    <source>
        <dbReference type="Pfam" id="PF03819"/>
    </source>
</evidence>
<evidence type="ECO:0000313" key="2">
    <source>
        <dbReference type="EMBL" id="SVA77439.1"/>
    </source>
</evidence>
<organism evidence="2">
    <name type="scientific">marine metagenome</name>
    <dbReference type="NCBI Taxonomy" id="408172"/>
    <lineage>
        <taxon>unclassified sequences</taxon>
        <taxon>metagenomes</taxon>
        <taxon>ecological metagenomes</taxon>
    </lineage>
</organism>
<dbReference type="PIRSF" id="PIRSF006639">
    <property type="entry name" value="UCP006639_pph"/>
    <property type="match status" value="1"/>
</dbReference>
<feature type="domain" description="NTP pyrophosphohydrolase MazG-like" evidence="1">
    <location>
        <begin position="53"/>
        <end position="121"/>
    </location>
</feature>